<keyword evidence="7" id="KW-1185">Reference proteome</keyword>
<dbReference type="GO" id="GO:0006046">
    <property type="term" value="P:N-acetylglucosamine catabolic process"/>
    <property type="evidence" value="ECO:0007669"/>
    <property type="project" value="UniProtKB-UniRule"/>
</dbReference>
<name>A0A328UNI6_9FIRM</name>
<dbReference type="InterPro" id="IPR037171">
    <property type="entry name" value="NagB/RpiA_transferase-like"/>
</dbReference>
<dbReference type="NCBIfam" id="TIGR00502">
    <property type="entry name" value="nagB"/>
    <property type="match status" value="1"/>
</dbReference>
<evidence type="ECO:0000313" key="6">
    <source>
        <dbReference type="EMBL" id="RAQ30465.1"/>
    </source>
</evidence>
<dbReference type="Gene3D" id="3.40.50.1360">
    <property type="match status" value="1"/>
</dbReference>
<dbReference type="GO" id="GO:0005737">
    <property type="term" value="C:cytoplasm"/>
    <property type="evidence" value="ECO:0007669"/>
    <property type="project" value="TreeGrafter"/>
</dbReference>
<dbReference type="Pfam" id="PF01182">
    <property type="entry name" value="Glucosamine_iso"/>
    <property type="match status" value="1"/>
</dbReference>
<dbReference type="PANTHER" id="PTHR11280:SF5">
    <property type="entry name" value="GLUCOSAMINE-6-PHOSPHATE ISOMERASE"/>
    <property type="match status" value="1"/>
</dbReference>
<evidence type="ECO:0000256" key="4">
    <source>
        <dbReference type="HAMAP-Rule" id="MF_01241"/>
    </source>
</evidence>
<dbReference type="PANTHER" id="PTHR11280">
    <property type="entry name" value="GLUCOSAMINE-6-PHOSPHATE ISOMERASE"/>
    <property type="match status" value="1"/>
</dbReference>
<feature type="domain" description="Glucosamine/galactosamine-6-phosphate isomerase" evidence="5">
    <location>
        <begin position="30"/>
        <end position="225"/>
    </location>
</feature>
<comment type="similarity">
    <text evidence="4">Belongs to the glucosamine/galactosamine-6-phosphate isomerase family. NagB subfamily.</text>
</comment>
<protein>
    <recommendedName>
        <fullName evidence="4">Glucosamine-6-phosphate deaminase</fullName>
        <ecNumber evidence="4">3.5.99.6</ecNumber>
    </recommendedName>
    <alternativeName>
        <fullName evidence="4">GlcN6P deaminase</fullName>
        <shortName evidence="4">GNPDA</shortName>
    </alternativeName>
    <alternativeName>
        <fullName evidence="4">Glucosamine-6-phosphate isomerase</fullName>
    </alternativeName>
</protein>
<comment type="pathway">
    <text evidence="4">Amino-sugar metabolism; N-acetylneuraminate degradation; D-fructose 6-phosphate from N-acetylneuraminate: step 5/5.</text>
</comment>
<dbReference type="RefSeq" id="WP_112331662.1">
    <property type="nucleotide sequence ID" value="NZ_JADPHD010000001.1"/>
</dbReference>
<comment type="function">
    <text evidence="4">Catalyzes the reversible isomerization-deamination of glucosamine 6-phosphate (GlcN6P) to form fructose 6-phosphate (Fru6P) and ammonium ion.</text>
</comment>
<dbReference type="GO" id="GO:0019262">
    <property type="term" value="P:N-acetylneuraminate catabolic process"/>
    <property type="evidence" value="ECO:0007669"/>
    <property type="project" value="UniProtKB-UniRule"/>
</dbReference>
<dbReference type="GO" id="GO:0006043">
    <property type="term" value="P:glucosamine catabolic process"/>
    <property type="evidence" value="ECO:0007669"/>
    <property type="project" value="TreeGrafter"/>
</dbReference>
<dbReference type="GO" id="GO:0004342">
    <property type="term" value="F:glucosamine-6-phosphate deaminase activity"/>
    <property type="evidence" value="ECO:0007669"/>
    <property type="project" value="UniProtKB-UniRule"/>
</dbReference>
<reference evidence="6 7" key="1">
    <citation type="submission" date="2018-06" db="EMBL/GenBank/DDBJ databases">
        <title>Noncontiguous genome sequence of Ruminococcaceae bacterium ASD2818.</title>
        <authorList>
            <person name="Chaplin A.V."/>
            <person name="Sokolova S.R."/>
            <person name="Kochetkova T.O."/>
            <person name="Goltsov A.Y."/>
            <person name="Trofimov D.Y."/>
            <person name="Efimov B.A."/>
        </authorList>
    </citation>
    <scope>NUCLEOTIDE SEQUENCE [LARGE SCALE GENOMIC DNA]</scope>
    <source>
        <strain evidence="6 7">ASD2818</strain>
    </source>
</reference>
<comment type="caution">
    <text evidence="6">The sequence shown here is derived from an EMBL/GenBank/DDBJ whole genome shotgun (WGS) entry which is preliminary data.</text>
</comment>
<dbReference type="CDD" id="cd01399">
    <property type="entry name" value="GlcN6P_deaminase"/>
    <property type="match status" value="1"/>
</dbReference>
<dbReference type="InterPro" id="IPR004547">
    <property type="entry name" value="Glucosamine6P_isomerase"/>
</dbReference>
<evidence type="ECO:0000259" key="5">
    <source>
        <dbReference type="Pfam" id="PF01182"/>
    </source>
</evidence>
<dbReference type="Proteomes" id="UP000249377">
    <property type="component" value="Unassembled WGS sequence"/>
</dbReference>
<keyword evidence="3 4" id="KW-0119">Carbohydrate metabolism</keyword>
<feature type="active site" description="Proton acceptor; for ring-opening step" evidence="4">
    <location>
        <position position="138"/>
    </location>
</feature>
<organism evidence="6 7">
    <name type="scientific">Hydrogeniiclostridium mannosilyticum</name>
    <dbReference type="NCBI Taxonomy" id="2764322"/>
    <lineage>
        <taxon>Bacteria</taxon>
        <taxon>Bacillati</taxon>
        <taxon>Bacillota</taxon>
        <taxon>Clostridia</taxon>
        <taxon>Eubacteriales</taxon>
        <taxon>Acutalibacteraceae</taxon>
        <taxon>Hydrogeniiclostridium</taxon>
    </lineage>
</organism>
<dbReference type="FunFam" id="3.40.50.1360:FF:000003">
    <property type="entry name" value="Glucosamine-6-phosphate deaminase"/>
    <property type="match status" value="1"/>
</dbReference>
<feature type="active site" description="For ring-opening step" evidence="4">
    <location>
        <position position="143"/>
    </location>
</feature>
<gene>
    <name evidence="4 6" type="primary">nagB</name>
    <name evidence="6" type="ORF">DPQ25_02900</name>
</gene>
<dbReference type="SUPFAM" id="SSF100950">
    <property type="entry name" value="NagB/RpiA/CoA transferase-like"/>
    <property type="match status" value="1"/>
</dbReference>
<comment type="caution">
    <text evidence="4">Lacks conserved residue(s) required for the propagation of feature annotation.</text>
</comment>
<dbReference type="AlphaFoldDB" id="A0A328UNI6"/>
<feature type="active site" description="Proton acceptor; for enolization step" evidence="4">
    <location>
        <position position="67"/>
    </location>
</feature>
<dbReference type="EMBL" id="QLYR01000001">
    <property type="protein sequence ID" value="RAQ30465.1"/>
    <property type="molecule type" value="Genomic_DNA"/>
</dbReference>
<sequence>MKFLAAPDYQSMSRRAANLISAQVILFPNSVLGLATGSTPLGIYRQLADWYDKGDIDFSAVRTVNLDEYCGLAPEQVQSYHYYMKSNFFSKINVDERNTNLPNGMAADLNEECRRYDAVIGGLGGIDLQILGIGHTGHIGFNEPGFAFDQTTHVVELNKKTIEANARFFNNISEVPRRAITMGLKAIMQAKKIVLVANGESKAEILERALFGPVVPEVPASILQMHPSVTVVADEAAFSRIRARHPETL</sequence>
<evidence type="ECO:0000256" key="3">
    <source>
        <dbReference type="ARBA" id="ARBA00023277"/>
    </source>
</evidence>
<comment type="catalytic activity">
    <reaction evidence="1 4">
        <text>alpha-D-glucosamine 6-phosphate + H2O = beta-D-fructose 6-phosphate + NH4(+)</text>
        <dbReference type="Rhea" id="RHEA:12172"/>
        <dbReference type="ChEBI" id="CHEBI:15377"/>
        <dbReference type="ChEBI" id="CHEBI:28938"/>
        <dbReference type="ChEBI" id="CHEBI:57634"/>
        <dbReference type="ChEBI" id="CHEBI:75989"/>
        <dbReference type="EC" id="3.5.99.6"/>
    </reaction>
</comment>
<accession>A0A328UNI6</accession>
<dbReference type="GO" id="GO:0042802">
    <property type="term" value="F:identical protein binding"/>
    <property type="evidence" value="ECO:0007669"/>
    <property type="project" value="TreeGrafter"/>
</dbReference>
<evidence type="ECO:0000256" key="1">
    <source>
        <dbReference type="ARBA" id="ARBA00000644"/>
    </source>
</evidence>
<dbReference type="HAMAP" id="MF_01241">
    <property type="entry name" value="GlcN6P_deamin"/>
    <property type="match status" value="1"/>
</dbReference>
<dbReference type="EC" id="3.5.99.6" evidence="4"/>
<proteinExistence type="inferred from homology"/>
<keyword evidence="2 4" id="KW-0378">Hydrolase</keyword>
<dbReference type="UniPathway" id="UPA00629">
    <property type="reaction ID" value="UER00684"/>
</dbReference>
<dbReference type="GO" id="GO:0005975">
    <property type="term" value="P:carbohydrate metabolic process"/>
    <property type="evidence" value="ECO:0007669"/>
    <property type="project" value="InterPro"/>
</dbReference>
<evidence type="ECO:0000256" key="2">
    <source>
        <dbReference type="ARBA" id="ARBA00022801"/>
    </source>
</evidence>
<dbReference type="InterPro" id="IPR006148">
    <property type="entry name" value="Glc/Gal-6P_isomerase"/>
</dbReference>
<evidence type="ECO:0000313" key="7">
    <source>
        <dbReference type="Proteomes" id="UP000249377"/>
    </source>
</evidence>